<evidence type="ECO:0000313" key="2">
    <source>
        <dbReference type="Proteomes" id="UP000034952"/>
    </source>
</evidence>
<reference evidence="1 2" key="1">
    <citation type="journal article" date="2015" name="Nature">
        <title>rRNA introns, odd ribosomes, and small enigmatic genomes across a large radiation of phyla.</title>
        <authorList>
            <person name="Brown C.T."/>
            <person name="Hug L.A."/>
            <person name="Thomas B.C."/>
            <person name="Sharon I."/>
            <person name="Castelle C.J."/>
            <person name="Singh A."/>
            <person name="Wilkins M.J."/>
            <person name="Williams K.H."/>
            <person name="Banfield J.F."/>
        </authorList>
    </citation>
    <scope>NUCLEOTIDE SEQUENCE [LARGE SCALE GENOMIC DNA]</scope>
</reference>
<comment type="caution">
    <text evidence="1">The sequence shown here is derived from an EMBL/GenBank/DDBJ whole genome shotgun (WGS) entry which is preliminary data.</text>
</comment>
<sequence length="35" mass="3887">MDEEETKVKVEGEEVVVPEEETVEVPATEEATPVE</sequence>
<dbReference type="EMBL" id="LBPY01000008">
    <property type="protein sequence ID" value="KKP66403.1"/>
    <property type="molecule type" value="Genomic_DNA"/>
</dbReference>
<evidence type="ECO:0000313" key="1">
    <source>
        <dbReference type="EMBL" id="KKP66403.1"/>
    </source>
</evidence>
<organism evidence="1 2">
    <name type="scientific">Candidatus Nomurabacteria bacterium GW2011_GWE1_35_16</name>
    <dbReference type="NCBI Taxonomy" id="1618761"/>
    <lineage>
        <taxon>Bacteria</taxon>
        <taxon>Candidatus Nomuraibacteriota</taxon>
    </lineage>
</organism>
<gene>
    <name evidence="1" type="ORF">UR64_C0008G0041</name>
</gene>
<proteinExistence type="predicted"/>
<name>A0A0G0BAF6_9BACT</name>
<dbReference type="Proteomes" id="UP000034952">
    <property type="component" value="Unassembled WGS sequence"/>
</dbReference>
<accession>A0A0G0BAF6</accession>
<dbReference type="AlphaFoldDB" id="A0A0G0BAF6"/>
<protein>
    <submittedName>
        <fullName evidence="1">Uncharacterized protein</fullName>
    </submittedName>
</protein>